<dbReference type="InterPro" id="IPR001810">
    <property type="entry name" value="F-box_dom"/>
</dbReference>
<dbReference type="SUPFAM" id="SSF81383">
    <property type="entry name" value="F-box domain"/>
    <property type="match status" value="1"/>
</dbReference>
<dbReference type="InterPro" id="IPR036047">
    <property type="entry name" value="F-box-like_dom_sf"/>
</dbReference>
<reference evidence="2" key="1">
    <citation type="journal article" date="2020" name="Nat. Commun.">
        <title>Large-scale genome sequencing of mycorrhizal fungi provides insights into the early evolution of symbiotic traits.</title>
        <authorList>
            <person name="Miyauchi S."/>
            <person name="Kiss E."/>
            <person name="Kuo A."/>
            <person name="Drula E."/>
            <person name="Kohler A."/>
            <person name="Sanchez-Garcia M."/>
            <person name="Morin E."/>
            <person name="Andreopoulos B."/>
            <person name="Barry K.W."/>
            <person name="Bonito G."/>
            <person name="Buee M."/>
            <person name="Carver A."/>
            <person name="Chen C."/>
            <person name="Cichocki N."/>
            <person name="Clum A."/>
            <person name="Culley D."/>
            <person name="Crous P.W."/>
            <person name="Fauchery L."/>
            <person name="Girlanda M."/>
            <person name="Hayes R.D."/>
            <person name="Keri Z."/>
            <person name="LaButti K."/>
            <person name="Lipzen A."/>
            <person name="Lombard V."/>
            <person name="Magnuson J."/>
            <person name="Maillard F."/>
            <person name="Murat C."/>
            <person name="Nolan M."/>
            <person name="Ohm R.A."/>
            <person name="Pangilinan J."/>
            <person name="Pereira M.F."/>
            <person name="Perotto S."/>
            <person name="Peter M."/>
            <person name="Pfister S."/>
            <person name="Riley R."/>
            <person name="Sitrit Y."/>
            <person name="Stielow J.B."/>
            <person name="Szollosi G."/>
            <person name="Zifcakova L."/>
            <person name="Stursova M."/>
            <person name="Spatafora J.W."/>
            <person name="Tedersoo L."/>
            <person name="Vaario L.M."/>
            <person name="Yamada A."/>
            <person name="Yan M."/>
            <person name="Wang P."/>
            <person name="Xu J."/>
            <person name="Bruns T."/>
            <person name="Baldrian P."/>
            <person name="Vilgalys R."/>
            <person name="Dunand C."/>
            <person name="Henrissat B."/>
            <person name="Grigoriev I.V."/>
            <person name="Hibbett D."/>
            <person name="Nagy L.G."/>
            <person name="Martin F.M."/>
        </authorList>
    </citation>
    <scope>NUCLEOTIDE SEQUENCE</scope>
    <source>
        <strain evidence="2">UH-Tt-Lm1</strain>
    </source>
</reference>
<dbReference type="AlphaFoldDB" id="A0A9P6L870"/>
<protein>
    <recommendedName>
        <fullName evidence="1">F-box domain-containing protein</fullName>
    </recommendedName>
</protein>
<accession>A0A9P6L870</accession>
<organism evidence="2 3">
    <name type="scientific">Thelephora terrestris</name>
    <dbReference type="NCBI Taxonomy" id="56493"/>
    <lineage>
        <taxon>Eukaryota</taxon>
        <taxon>Fungi</taxon>
        <taxon>Dikarya</taxon>
        <taxon>Basidiomycota</taxon>
        <taxon>Agaricomycotina</taxon>
        <taxon>Agaricomycetes</taxon>
        <taxon>Thelephorales</taxon>
        <taxon>Thelephoraceae</taxon>
        <taxon>Thelephora</taxon>
    </lineage>
</organism>
<name>A0A9P6L870_9AGAM</name>
<dbReference type="Gene3D" id="1.20.1280.50">
    <property type="match status" value="1"/>
</dbReference>
<dbReference type="EMBL" id="WIUZ02000005">
    <property type="protein sequence ID" value="KAF9786852.1"/>
    <property type="molecule type" value="Genomic_DNA"/>
</dbReference>
<dbReference type="OrthoDB" id="3226575at2759"/>
<dbReference type="Proteomes" id="UP000736335">
    <property type="component" value="Unassembled WGS sequence"/>
</dbReference>
<comment type="caution">
    <text evidence="2">The sequence shown here is derived from an EMBL/GenBank/DDBJ whole genome shotgun (WGS) entry which is preliminary data.</text>
</comment>
<dbReference type="SUPFAM" id="SSF52058">
    <property type="entry name" value="L domain-like"/>
    <property type="match status" value="1"/>
</dbReference>
<gene>
    <name evidence="2" type="ORF">BJ322DRAFT_1106956</name>
</gene>
<evidence type="ECO:0000313" key="3">
    <source>
        <dbReference type="Proteomes" id="UP000736335"/>
    </source>
</evidence>
<feature type="domain" description="F-box" evidence="1">
    <location>
        <begin position="91"/>
        <end position="142"/>
    </location>
</feature>
<reference evidence="2" key="2">
    <citation type="submission" date="2020-11" db="EMBL/GenBank/DDBJ databases">
        <authorList>
            <consortium name="DOE Joint Genome Institute"/>
            <person name="Kuo A."/>
            <person name="Miyauchi S."/>
            <person name="Kiss E."/>
            <person name="Drula E."/>
            <person name="Kohler A."/>
            <person name="Sanchez-Garcia M."/>
            <person name="Andreopoulos B."/>
            <person name="Barry K.W."/>
            <person name="Bonito G."/>
            <person name="Buee M."/>
            <person name="Carver A."/>
            <person name="Chen C."/>
            <person name="Cichocki N."/>
            <person name="Clum A."/>
            <person name="Culley D."/>
            <person name="Crous P.W."/>
            <person name="Fauchery L."/>
            <person name="Girlanda M."/>
            <person name="Hayes R."/>
            <person name="Keri Z."/>
            <person name="Labutti K."/>
            <person name="Lipzen A."/>
            <person name="Lombard V."/>
            <person name="Magnuson J."/>
            <person name="Maillard F."/>
            <person name="Morin E."/>
            <person name="Murat C."/>
            <person name="Nolan M."/>
            <person name="Ohm R."/>
            <person name="Pangilinan J."/>
            <person name="Pereira M."/>
            <person name="Perotto S."/>
            <person name="Peter M."/>
            <person name="Riley R."/>
            <person name="Sitrit Y."/>
            <person name="Stielow B."/>
            <person name="Szollosi G."/>
            <person name="Zifcakova L."/>
            <person name="Stursova M."/>
            <person name="Spatafora J.W."/>
            <person name="Tedersoo L."/>
            <person name="Vaario L.-M."/>
            <person name="Yamada A."/>
            <person name="Yan M."/>
            <person name="Wang P."/>
            <person name="Xu J."/>
            <person name="Bruns T."/>
            <person name="Baldrian P."/>
            <person name="Vilgalys R."/>
            <person name="Henrissat B."/>
            <person name="Grigoriev I.V."/>
            <person name="Hibbett D."/>
            <person name="Nagy L.G."/>
            <person name="Martin F.M."/>
        </authorList>
    </citation>
    <scope>NUCLEOTIDE SEQUENCE</scope>
    <source>
        <strain evidence="2">UH-Tt-Lm1</strain>
    </source>
</reference>
<keyword evidence="3" id="KW-1185">Reference proteome</keyword>
<dbReference type="Pfam" id="PF12937">
    <property type="entry name" value="F-box-like"/>
    <property type="match status" value="1"/>
</dbReference>
<proteinExistence type="predicted"/>
<sequence>MVKPNAPKETRIPFDPKAIFHAFLEKVPAPPGRPDTPEVIESLKQKGVELRNRLYALEPLKGTPAWTTDQEARYYFMDFQRKWIFCRCLRINQLPTEIILQIFHLVSWSFTDMPSSSLSLLRLTWVCQKWRYAAIEDMTLWNIVWFKDPYPYERSFAFIERAGTAPLDIRINERNEVWYKEHMNDIDDSEEDDHPFKAEMMELIMNRLLHKIRTIRTLVIMVDTWKPALVVLNKLRACRGLPERMERFELHRTGRPWLWIGPVNQSQSRSKPISFCGLRRLPRLTYACFNGLHVRWSVPQMSKLYVLDLRRVPLDKCPSIYDFRDMLEGCPQLSKLALDAAGPRWIFENVVDTNLPPIDLPCLATLVIGDFTVLYAIYVLNTFTAKNLIDLTVLNMVGYDYGPLVEHITDRFPDVRVMTMYSFQLLDSIPNKRRMIKWLQSMPKIEILKIAQLKKSLLQHFLEDANVWAETTDLLSPKKPFVPLLPKLEILEYQSMSFDCVSHLVEGRKNIGAPLRRIYVILPWFAQMETAEKNSLARIAQLFQLNPGMPNPEELELRKIWTKTTGIALPYLY</sequence>
<evidence type="ECO:0000259" key="1">
    <source>
        <dbReference type="Pfam" id="PF12937"/>
    </source>
</evidence>
<evidence type="ECO:0000313" key="2">
    <source>
        <dbReference type="EMBL" id="KAF9786852.1"/>
    </source>
</evidence>